<dbReference type="EMBL" id="QMRA01000015">
    <property type="protein sequence ID" value="RLE54813.1"/>
    <property type="molecule type" value="Genomic_DNA"/>
</dbReference>
<reference evidence="3 4" key="1">
    <citation type="submission" date="2018-06" db="EMBL/GenBank/DDBJ databases">
        <title>Extensive metabolic versatility and redundancy in microbially diverse, dynamic hydrothermal sediments.</title>
        <authorList>
            <person name="Dombrowski N."/>
            <person name="Teske A."/>
            <person name="Baker B.J."/>
        </authorList>
    </citation>
    <scope>NUCLEOTIDE SEQUENCE [LARGE SCALE GENOMIC DNA]</scope>
    <source>
        <strain evidence="3">B20_G2</strain>
    </source>
</reference>
<dbReference type="PANTHER" id="PTHR15441">
    <property type="entry name" value="RIBONUCLEASE P PROTEIN SUBUNIT P14"/>
    <property type="match status" value="1"/>
</dbReference>
<dbReference type="Pfam" id="PF01900">
    <property type="entry name" value="RNase_P_Rpp14"/>
    <property type="match status" value="1"/>
</dbReference>
<gene>
    <name evidence="2" type="primary">rnp2</name>
    <name evidence="3" type="ORF">DRJ26_01455</name>
</gene>
<comment type="function">
    <text evidence="2">Part of ribonuclease P, a protein complex that generates mature tRNA molecules by cleaving their 5'-ends.</text>
</comment>
<dbReference type="GO" id="GO:0005737">
    <property type="term" value="C:cytoplasm"/>
    <property type="evidence" value="ECO:0007669"/>
    <property type="project" value="UniProtKB-SubCell"/>
</dbReference>
<keyword evidence="1 2" id="KW-0819">tRNA processing</keyword>
<dbReference type="GO" id="GO:0001682">
    <property type="term" value="P:tRNA 5'-leader removal"/>
    <property type="evidence" value="ECO:0007669"/>
    <property type="project" value="UniProtKB-UniRule"/>
</dbReference>
<dbReference type="InterPro" id="IPR038085">
    <property type="entry name" value="Rnp2-like_sf"/>
</dbReference>
<dbReference type="HAMAP" id="MF_00755">
    <property type="entry name" value="RNase_P_2"/>
    <property type="match status" value="1"/>
</dbReference>
<comment type="subunit">
    <text evidence="2">Consists of a catalytic RNA component and at least 4-5 protein subunits.</text>
</comment>
<keyword evidence="2" id="KW-0378">Hydrolase</keyword>
<dbReference type="SUPFAM" id="SSF160350">
    <property type="entry name" value="Rnp2-like"/>
    <property type="match status" value="1"/>
</dbReference>
<comment type="subcellular location">
    <subcellularLocation>
        <location evidence="2">Cytoplasm</location>
    </subcellularLocation>
</comment>
<sequence length="132" mass="14893">MNFLVRKWRNRYLIFEIHSPKPIELSKLQLLRHIFDATLKLYGEVGAASIHINLIDYDDRLMRGIIRCNHRAVVKLRAALATISEIDSIPVLVHVVKVTGTLRKAREILNSLPRGLDVGDEEAVPCLTSGGE</sequence>
<evidence type="ECO:0000256" key="1">
    <source>
        <dbReference type="ARBA" id="ARBA00022694"/>
    </source>
</evidence>
<evidence type="ECO:0000256" key="2">
    <source>
        <dbReference type="HAMAP-Rule" id="MF_00755"/>
    </source>
</evidence>
<organism evidence="3 4">
    <name type="scientific">Thermoproteota archaeon</name>
    <dbReference type="NCBI Taxonomy" id="2056631"/>
    <lineage>
        <taxon>Archaea</taxon>
        <taxon>Thermoproteota</taxon>
    </lineage>
</organism>
<protein>
    <recommendedName>
        <fullName evidence="2">Ribonuclease P protein component 2</fullName>
        <shortName evidence="2">RNase P component 2</shortName>
        <ecNumber evidence="2">3.1.26.5</ecNumber>
    </recommendedName>
    <alternativeName>
        <fullName evidence="2">Pop5</fullName>
    </alternativeName>
</protein>
<dbReference type="InterPro" id="IPR002759">
    <property type="entry name" value="Pop5/Rpp14/Rnp2-like"/>
</dbReference>
<proteinExistence type="inferred from homology"/>
<accession>A0A497F572</accession>
<dbReference type="PANTHER" id="PTHR15441:SF2">
    <property type="entry name" value="RIBONUCLEASE P_MRP PROTEIN SUBUNIT POP5"/>
    <property type="match status" value="1"/>
</dbReference>
<dbReference type="GO" id="GO:0004526">
    <property type="term" value="F:ribonuclease P activity"/>
    <property type="evidence" value="ECO:0007669"/>
    <property type="project" value="UniProtKB-UniRule"/>
</dbReference>
<dbReference type="Proteomes" id="UP000269499">
    <property type="component" value="Unassembled WGS sequence"/>
</dbReference>
<dbReference type="Gene3D" id="3.30.70.3250">
    <property type="entry name" value="Ribonuclease P, Pop5 subunit"/>
    <property type="match status" value="1"/>
</dbReference>
<keyword evidence="2" id="KW-0540">Nuclease</keyword>
<dbReference type="GO" id="GO:0030677">
    <property type="term" value="C:ribonuclease P complex"/>
    <property type="evidence" value="ECO:0007669"/>
    <property type="project" value="UniProtKB-UniRule"/>
</dbReference>
<name>A0A497F572_9CREN</name>
<evidence type="ECO:0000313" key="4">
    <source>
        <dbReference type="Proteomes" id="UP000269499"/>
    </source>
</evidence>
<keyword evidence="2" id="KW-0255">Endonuclease</keyword>
<dbReference type="AlphaFoldDB" id="A0A497F572"/>
<comment type="similarity">
    <text evidence="2">Belongs to the eukaryotic/archaeal RNase P protein component 2 family.</text>
</comment>
<comment type="catalytic activity">
    <reaction evidence="2">
        <text>Endonucleolytic cleavage of RNA, removing 5'-extranucleotides from tRNA precursor.</text>
        <dbReference type="EC" id="3.1.26.5"/>
    </reaction>
</comment>
<comment type="caution">
    <text evidence="3">The sequence shown here is derived from an EMBL/GenBank/DDBJ whole genome shotgun (WGS) entry which is preliminary data.</text>
</comment>
<dbReference type="EC" id="3.1.26.5" evidence="2"/>
<evidence type="ECO:0000313" key="3">
    <source>
        <dbReference type="EMBL" id="RLE54813.1"/>
    </source>
</evidence>
<keyword evidence="2" id="KW-0963">Cytoplasm</keyword>